<organism evidence="1">
    <name type="scientific">Tanacetum cinerariifolium</name>
    <name type="common">Dalmatian daisy</name>
    <name type="synonym">Chrysanthemum cinerariifolium</name>
    <dbReference type="NCBI Taxonomy" id="118510"/>
    <lineage>
        <taxon>Eukaryota</taxon>
        <taxon>Viridiplantae</taxon>
        <taxon>Streptophyta</taxon>
        <taxon>Embryophyta</taxon>
        <taxon>Tracheophyta</taxon>
        <taxon>Spermatophyta</taxon>
        <taxon>Magnoliopsida</taxon>
        <taxon>eudicotyledons</taxon>
        <taxon>Gunneridae</taxon>
        <taxon>Pentapetalae</taxon>
        <taxon>asterids</taxon>
        <taxon>campanulids</taxon>
        <taxon>Asterales</taxon>
        <taxon>Asteraceae</taxon>
        <taxon>Asteroideae</taxon>
        <taxon>Anthemideae</taxon>
        <taxon>Anthemidinae</taxon>
        <taxon>Tanacetum</taxon>
    </lineage>
</organism>
<feature type="non-terminal residue" evidence="1">
    <location>
        <position position="1"/>
    </location>
</feature>
<name>A0A699GRV1_TANCI</name>
<reference evidence="1" key="1">
    <citation type="journal article" date="2019" name="Sci. Rep.">
        <title>Draft genome of Tanacetum cinerariifolium, the natural source of mosquito coil.</title>
        <authorList>
            <person name="Yamashiro T."/>
            <person name="Shiraishi A."/>
            <person name="Satake H."/>
            <person name="Nakayama K."/>
        </authorList>
    </citation>
    <scope>NUCLEOTIDE SEQUENCE</scope>
</reference>
<accession>A0A699GRV1</accession>
<proteinExistence type="predicted"/>
<protein>
    <submittedName>
        <fullName evidence="1">Uncharacterized protein</fullName>
    </submittedName>
</protein>
<sequence length="110" mass="11673">AAPGIKLIWNYTWRTRGRPGSSSGKTFRNSLTTVPGQMTHLVADSTVDSTRSFVMQGAFPTQGKASSISTVLRVSLGLAFLLRLSVLAMVYACASNAAVTLSVTNYLMAA</sequence>
<dbReference type="EMBL" id="BKCJ010034033">
    <property type="protein sequence ID" value="GEV77931.1"/>
    <property type="molecule type" value="Genomic_DNA"/>
</dbReference>
<evidence type="ECO:0000313" key="1">
    <source>
        <dbReference type="EMBL" id="GEV77931.1"/>
    </source>
</evidence>
<gene>
    <name evidence="1" type="ORF">Tci_149908</name>
</gene>
<comment type="caution">
    <text evidence="1">The sequence shown here is derived from an EMBL/GenBank/DDBJ whole genome shotgun (WGS) entry which is preliminary data.</text>
</comment>
<dbReference type="AlphaFoldDB" id="A0A699GRV1"/>